<dbReference type="HOGENOM" id="CLU_075503_0_1_2"/>
<evidence type="ECO:0000313" key="3">
    <source>
        <dbReference type="Proteomes" id="UP000002593"/>
    </source>
</evidence>
<feature type="transmembrane region" description="Helical" evidence="1">
    <location>
        <begin position="187"/>
        <end position="209"/>
    </location>
</feature>
<comment type="function">
    <text evidence="1">Involved in the import of queuosine (Q) precursors, required for Q precursor salvage.</text>
</comment>
<proteinExistence type="inferred from homology"/>
<dbReference type="AlphaFoldDB" id="A2BMP9"/>
<feature type="transmembrane region" description="Helical" evidence="1">
    <location>
        <begin position="156"/>
        <end position="175"/>
    </location>
</feature>
<dbReference type="EnsemblBacteria" id="ABM81260">
    <property type="protein sequence ID" value="ABM81260"/>
    <property type="gene ID" value="Hbut_1436"/>
</dbReference>
<dbReference type="PANTHER" id="PTHR34300:SF2">
    <property type="entry name" value="QUEUOSINE PRECURSOR TRANSPORTER-RELATED"/>
    <property type="match status" value="1"/>
</dbReference>
<comment type="similarity">
    <text evidence="1">Belongs to the vitamin uptake transporter (VUT/ECF) (TC 2.A.88) family. Q precursor transporter subfamily.</text>
</comment>
<dbReference type="EMBL" id="CP000493">
    <property type="protein sequence ID" value="ABM81260.1"/>
    <property type="molecule type" value="Genomic_DNA"/>
</dbReference>
<dbReference type="eggNOG" id="arCOG04284">
    <property type="taxonomic scope" value="Archaea"/>
</dbReference>
<dbReference type="GO" id="GO:0022857">
    <property type="term" value="F:transmembrane transporter activity"/>
    <property type="evidence" value="ECO:0007669"/>
    <property type="project" value="UniProtKB-UniRule"/>
</dbReference>
<protein>
    <recommendedName>
        <fullName evidence="1">Probable queuosine precursor transporter</fullName>
        <shortName evidence="1">Q precursor transporter</shortName>
    </recommendedName>
</protein>
<feature type="transmembrane region" description="Helical" evidence="1">
    <location>
        <begin position="12"/>
        <end position="32"/>
    </location>
</feature>
<accession>A2BMP9</accession>
<organism evidence="2 3">
    <name type="scientific">Hyperthermus butylicus (strain DSM 5456 / JCM 9403 / PLM1-5)</name>
    <dbReference type="NCBI Taxonomy" id="415426"/>
    <lineage>
        <taxon>Archaea</taxon>
        <taxon>Thermoproteota</taxon>
        <taxon>Thermoprotei</taxon>
        <taxon>Desulfurococcales</taxon>
        <taxon>Pyrodictiaceae</taxon>
        <taxon>Hyperthermus</taxon>
    </lineage>
</organism>
<dbReference type="HAMAP" id="MF_02088">
    <property type="entry name" value="Q_prec_transport"/>
    <property type="match status" value="1"/>
</dbReference>
<dbReference type="KEGG" id="hbu:Hbut_1436"/>
<name>A2BMP9_HYPBU</name>
<evidence type="ECO:0000313" key="2">
    <source>
        <dbReference type="EMBL" id="ABM81260.1"/>
    </source>
</evidence>
<keyword evidence="1" id="KW-0472">Membrane</keyword>
<keyword evidence="1" id="KW-0812">Transmembrane</keyword>
<dbReference type="STRING" id="415426.Hbut_1436"/>
<feature type="transmembrane region" description="Helical" evidence="1">
    <location>
        <begin position="38"/>
        <end position="58"/>
    </location>
</feature>
<dbReference type="InterPro" id="IPR003744">
    <property type="entry name" value="YhhQ"/>
</dbReference>
<feature type="transmembrane region" description="Helical" evidence="1">
    <location>
        <begin position="70"/>
        <end position="94"/>
    </location>
</feature>
<keyword evidence="1" id="KW-0813">Transport</keyword>
<dbReference type="GO" id="GO:0005886">
    <property type="term" value="C:plasma membrane"/>
    <property type="evidence" value="ECO:0007669"/>
    <property type="project" value="UniProtKB-SubCell"/>
</dbReference>
<dbReference type="RefSeq" id="WP_011822578.1">
    <property type="nucleotide sequence ID" value="NC_008818.1"/>
</dbReference>
<feature type="transmembrane region" description="Helical" evidence="1">
    <location>
        <begin position="114"/>
        <end position="135"/>
    </location>
</feature>
<dbReference type="GeneID" id="4781363"/>
<sequence length="233" mass="25747">MEVQEWKQMVPLRSILVLLAIFVTAVIVANFTAGVKLVTLWGFVLPAGFLAYAVTFPITDMVSEVYGKRIAQMFVAAGLVAAVASLLLILAAYYMPPLMPDMQDLYSKAFMPALRVTVAGLVAYIISQSHDVWAFHVWKRVTRGKWLWLRNNASTIVSQLIDTVTFITLAFYGVVPNDVLLKLILGQWMWKVLVAVLDTPFVYLGVYILRRSLPAAAKLAGPSTAPSKPSNNV</sequence>
<gene>
    <name evidence="2" type="ordered locus">Hbut_1436</name>
</gene>
<dbReference type="NCBIfam" id="TIGR00697">
    <property type="entry name" value="queuosine precursor transporter"/>
    <property type="match status" value="1"/>
</dbReference>
<reference evidence="2 3" key="1">
    <citation type="journal article" date="2007" name="Archaea">
        <title>The genome of Hyperthermus butylicus: a sulfur-reducing, peptide fermenting, neutrophilic Crenarchaeote growing up to 108 degrees C.</title>
        <authorList>
            <person name="Brugger K."/>
            <person name="Chen L."/>
            <person name="Stark M."/>
            <person name="Zibat A."/>
            <person name="Redder P."/>
            <person name="Ruepp A."/>
            <person name="Awayez M."/>
            <person name="She Q."/>
            <person name="Garrett R.A."/>
            <person name="Klenk H.P."/>
        </authorList>
    </citation>
    <scope>NUCLEOTIDE SEQUENCE [LARGE SCALE GENOMIC DNA]</scope>
    <source>
        <strain evidence="3">DSM 5456 / JCM 9403 / PLM1-5</strain>
    </source>
</reference>
<evidence type="ECO:0000256" key="1">
    <source>
        <dbReference type="HAMAP-Rule" id="MF_02088"/>
    </source>
</evidence>
<comment type="subcellular location">
    <subcellularLocation>
        <location evidence="1">Cell membrane</location>
        <topology evidence="1">Multi-pass membrane protein</topology>
    </subcellularLocation>
</comment>
<dbReference type="Proteomes" id="UP000002593">
    <property type="component" value="Chromosome"/>
</dbReference>
<dbReference type="PANTHER" id="PTHR34300">
    <property type="entry name" value="QUEUOSINE PRECURSOR TRANSPORTER-RELATED"/>
    <property type="match status" value="1"/>
</dbReference>
<keyword evidence="1" id="KW-1133">Transmembrane helix</keyword>
<dbReference type="Pfam" id="PF02592">
    <property type="entry name" value="Vut_1"/>
    <property type="match status" value="1"/>
</dbReference>
<keyword evidence="3" id="KW-1185">Reference proteome</keyword>
<keyword evidence="1" id="KW-1003">Cell membrane</keyword>